<proteinExistence type="predicted"/>
<evidence type="ECO:0000313" key="2">
    <source>
        <dbReference type="Proteomes" id="UP000015106"/>
    </source>
</evidence>
<protein>
    <recommendedName>
        <fullName evidence="3">DUF4283 domain-containing protein</fullName>
    </recommendedName>
</protein>
<name>A0A8R7QL15_TRIUA</name>
<organism evidence="1 2">
    <name type="scientific">Triticum urartu</name>
    <name type="common">Red wild einkorn</name>
    <name type="synonym">Crithodium urartu</name>
    <dbReference type="NCBI Taxonomy" id="4572"/>
    <lineage>
        <taxon>Eukaryota</taxon>
        <taxon>Viridiplantae</taxon>
        <taxon>Streptophyta</taxon>
        <taxon>Embryophyta</taxon>
        <taxon>Tracheophyta</taxon>
        <taxon>Spermatophyta</taxon>
        <taxon>Magnoliopsida</taxon>
        <taxon>Liliopsida</taxon>
        <taxon>Poales</taxon>
        <taxon>Poaceae</taxon>
        <taxon>BOP clade</taxon>
        <taxon>Pooideae</taxon>
        <taxon>Triticodae</taxon>
        <taxon>Triticeae</taxon>
        <taxon>Triticinae</taxon>
        <taxon>Triticum</taxon>
    </lineage>
</organism>
<reference evidence="1" key="3">
    <citation type="submission" date="2022-06" db="UniProtKB">
        <authorList>
            <consortium name="EnsemblPlants"/>
        </authorList>
    </citation>
    <scope>IDENTIFICATION</scope>
</reference>
<dbReference type="Proteomes" id="UP000015106">
    <property type="component" value="Chromosome 5"/>
</dbReference>
<keyword evidence="2" id="KW-1185">Reference proteome</keyword>
<sequence length="113" mass="12829">MEAARKAIGGSRVVGRLLSPFQVNPHVIVDELRACSAWRLHGTVTVQDVAIKDGRFVLNFSAEEDRRFILKAQPWHHKRDGVIFTEFYGKGNPAEVDLGVMPIWVQVRDLDFE</sequence>
<evidence type="ECO:0000313" key="1">
    <source>
        <dbReference type="EnsemblPlants" id="TuG1812G0500005175.01.T01.cds292998"/>
    </source>
</evidence>
<accession>A0A8R7QL15</accession>
<dbReference type="EnsemblPlants" id="TuG1812G0500005175.01.T01">
    <property type="protein sequence ID" value="TuG1812G0500005175.01.T01.cds292998"/>
    <property type="gene ID" value="TuG1812G0500005175.01"/>
</dbReference>
<reference evidence="1" key="2">
    <citation type="submission" date="2018-03" db="EMBL/GenBank/DDBJ databases">
        <title>The Triticum urartu genome reveals the dynamic nature of wheat genome evolution.</title>
        <authorList>
            <person name="Ling H."/>
            <person name="Ma B."/>
            <person name="Shi X."/>
            <person name="Liu H."/>
            <person name="Dong L."/>
            <person name="Sun H."/>
            <person name="Cao Y."/>
            <person name="Gao Q."/>
            <person name="Zheng S."/>
            <person name="Li Y."/>
            <person name="Yu Y."/>
            <person name="Du H."/>
            <person name="Qi M."/>
            <person name="Li Y."/>
            <person name="Yu H."/>
            <person name="Cui Y."/>
            <person name="Wang N."/>
            <person name="Chen C."/>
            <person name="Wu H."/>
            <person name="Zhao Y."/>
            <person name="Zhang J."/>
            <person name="Li Y."/>
            <person name="Zhou W."/>
            <person name="Zhang B."/>
            <person name="Hu W."/>
            <person name="Eijk M."/>
            <person name="Tang J."/>
            <person name="Witsenboer H."/>
            <person name="Zhao S."/>
            <person name="Li Z."/>
            <person name="Zhang A."/>
            <person name="Wang D."/>
            <person name="Liang C."/>
        </authorList>
    </citation>
    <scope>NUCLEOTIDE SEQUENCE [LARGE SCALE GENOMIC DNA]</scope>
    <source>
        <strain evidence="1">cv. G1812</strain>
    </source>
</reference>
<reference evidence="2" key="1">
    <citation type="journal article" date="2013" name="Nature">
        <title>Draft genome of the wheat A-genome progenitor Triticum urartu.</title>
        <authorList>
            <person name="Ling H.Q."/>
            <person name="Zhao S."/>
            <person name="Liu D."/>
            <person name="Wang J."/>
            <person name="Sun H."/>
            <person name="Zhang C."/>
            <person name="Fan H."/>
            <person name="Li D."/>
            <person name="Dong L."/>
            <person name="Tao Y."/>
            <person name="Gao C."/>
            <person name="Wu H."/>
            <person name="Li Y."/>
            <person name="Cui Y."/>
            <person name="Guo X."/>
            <person name="Zheng S."/>
            <person name="Wang B."/>
            <person name="Yu K."/>
            <person name="Liang Q."/>
            <person name="Yang W."/>
            <person name="Lou X."/>
            <person name="Chen J."/>
            <person name="Feng M."/>
            <person name="Jian J."/>
            <person name="Zhang X."/>
            <person name="Luo G."/>
            <person name="Jiang Y."/>
            <person name="Liu J."/>
            <person name="Wang Z."/>
            <person name="Sha Y."/>
            <person name="Zhang B."/>
            <person name="Wu H."/>
            <person name="Tang D."/>
            <person name="Shen Q."/>
            <person name="Xue P."/>
            <person name="Zou S."/>
            <person name="Wang X."/>
            <person name="Liu X."/>
            <person name="Wang F."/>
            <person name="Yang Y."/>
            <person name="An X."/>
            <person name="Dong Z."/>
            <person name="Zhang K."/>
            <person name="Zhang X."/>
            <person name="Luo M.C."/>
            <person name="Dvorak J."/>
            <person name="Tong Y."/>
            <person name="Wang J."/>
            <person name="Yang H."/>
            <person name="Li Z."/>
            <person name="Wang D."/>
            <person name="Zhang A."/>
            <person name="Wang J."/>
        </authorList>
    </citation>
    <scope>NUCLEOTIDE SEQUENCE</scope>
    <source>
        <strain evidence="2">cv. G1812</strain>
    </source>
</reference>
<dbReference type="AlphaFoldDB" id="A0A8R7QL15"/>
<dbReference type="Gramene" id="TuG1812G0500005175.01.T01">
    <property type="protein sequence ID" value="TuG1812G0500005175.01.T01.cds292998"/>
    <property type="gene ID" value="TuG1812G0500005175.01"/>
</dbReference>
<evidence type="ECO:0008006" key="3">
    <source>
        <dbReference type="Google" id="ProtNLM"/>
    </source>
</evidence>